<dbReference type="InterPro" id="IPR028976">
    <property type="entry name" value="CheC-like_sf"/>
</dbReference>
<evidence type="ECO:0000256" key="2">
    <source>
        <dbReference type="ARBA" id="ARBA00022553"/>
    </source>
</evidence>
<evidence type="ECO:0000256" key="3">
    <source>
        <dbReference type="PROSITE-ProRule" id="PRU00169"/>
    </source>
</evidence>
<dbReference type="SMART" id="SM00448">
    <property type="entry name" value="REC"/>
    <property type="match status" value="1"/>
</dbReference>
<dbReference type="OrthoDB" id="281471at2"/>
<dbReference type="AlphaFoldDB" id="K6XYW2"/>
<sequence length="356" mass="39192">MSTKVLICDDSGFARKQMARSIPDGWEVEISFAENGQQAIEMIKLGKADVMFLDLNMPVMDGYQTMQIIKEQDLPTMVIVVSGDVQSQARVRMMQMGALDFIRKPVDNEKLTTILAQYGIYTGVPSASQTDSVDTSTPHSSTSNPVSKTAFAAPSITKVPLAEKLDAYREMANVAMGQAGEKLAKLLNEFIDLPIPNVNLIETTELHMAMAEISHNDSVSAISQGFISAGINGEAILIFNDSNFINMVKLLNYKQAKLDESLELEALMDVTNILVSACLTALSDQLNVKFTHNHPIILGQHCGLEELLENNVSRWNQVLAIEIAYAIKTKSINFDLLLLFPDKSIDLMYEKLVEGG</sequence>
<evidence type="ECO:0000313" key="6">
    <source>
        <dbReference type="EMBL" id="GAC16806.1"/>
    </source>
</evidence>
<dbReference type="Pfam" id="PF00072">
    <property type="entry name" value="Response_reg"/>
    <property type="match status" value="1"/>
</dbReference>
<evidence type="ECO:0000313" key="7">
    <source>
        <dbReference type="Proteomes" id="UP000006334"/>
    </source>
</evidence>
<dbReference type="EMBL" id="BAEN01000076">
    <property type="protein sequence ID" value="GAC16806.1"/>
    <property type="molecule type" value="Genomic_DNA"/>
</dbReference>
<organism evidence="6 7">
    <name type="scientific">Aliiglaciecola lipolytica E3</name>
    <dbReference type="NCBI Taxonomy" id="1127673"/>
    <lineage>
        <taxon>Bacteria</taxon>
        <taxon>Pseudomonadati</taxon>
        <taxon>Pseudomonadota</taxon>
        <taxon>Gammaproteobacteria</taxon>
        <taxon>Alteromonadales</taxon>
        <taxon>Alteromonadaceae</taxon>
        <taxon>Aliiglaciecola</taxon>
    </lineage>
</organism>
<protein>
    <submittedName>
        <fullName evidence="6">Response regulator</fullName>
    </submittedName>
</protein>
<dbReference type="Proteomes" id="UP000006334">
    <property type="component" value="Unassembled WGS sequence"/>
</dbReference>
<dbReference type="CDD" id="cd17593">
    <property type="entry name" value="REC_CheC-like"/>
    <property type="match status" value="1"/>
</dbReference>
<feature type="region of interest" description="Disordered" evidence="4">
    <location>
        <begin position="127"/>
        <end position="147"/>
    </location>
</feature>
<dbReference type="InterPro" id="IPR050595">
    <property type="entry name" value="Bact_response_regulator"/>
</dbReference>
<dbReference type="InterPro" id="IPR001789">
    <property type="entry name" value="Sig_transdc_resp-reg_receiver"/>
</dbReference>
<dbReference type="Gene3D" id="3.40.50.2300">
    <property type="match status" value="1"/>
</dbReference>
<keyword evidence="7" id="KW-1185">Reference proteome</keyword>
<accession>K6XYW2</accession>
<comment type="caution">
    <text evidence="6">The sequence shown here is derived from an EMBL/GenBank/DDBJ whole genome shotgun (WGS) entry which is preliminary data.</text>
</comment>
<keyword evidence="2 3" id="KW-0597">Phosphoprotein</keyword>
<name>K6XYW2_9ALTE</name>
<dbReference type="CDD" id="cd17910">
    <property type="entry name" value="CheC_ClassII"/>
    <property type="match status" value="1"/>
</dbReference>
<dbReference type="GO" id="GO:0000160">
    <property type="term" value="P:phosphorelay signal transduction system"/>
    <property type="evidence" value="ECO:0007669"/>
    <property type="project" value="InterPro"/>
</dbReference>
<reference evidence="6 7" key="1">
    <citation type="journal article" date="2017" name="Antonie Van Leeuwenhoek">
        <title>Rhizobium rhizosphaerae sp. nov., a novel species isolated from rice rhizosphere.</title>
        <authorList>
            <person name="Zhao J.J."/>
            <person name="Zhang J."/>
            <person name="Zhang R.J."/>
            <person name="Zhang C.W."/>
            <person name="Yin H.Q."/>
            <person name="Zhang X.X."/>
        </authorList>
    </citation>
    <scope>NUCLEOTIDE SEQUENCE [LARGE SCALE GENOMIC DNA]</scope>
    <source>
        <strain evidence="6 7">E3</strain>
    </source>
</reference>
<evidence type="ECO:0000259" key="5">
    <source>
        <dbReference type="PROSITE" id="PS50110"/>
    </source>
</evidence>
<dbReference type="SUPFAM" id="SSF52172">
    <property type="entry name" value="CheY-like"/>
    <property type="match status" value="1"/>
</dbReference>
<dbReference type="RefSeq" id="WP_008846608.1">
    <property type="nucleotide sequence ID" value="NZ_BAEN01000076.1"/>
</dbReference>
<feature type="modified residue" description="4-aspartylphosphate" evidence="3">
    <location>
        <position position="54"/>
    </location>
</feature>
<evidence type="ECO:0000256" key="4">
    <source>
        <dbReference type="SAM" id="MobiDB-lite"/>
    </source>
</evidence>
<proteinExistence type="predicted"/>
<dbReference type="PROSITE" id="PS50110">
    <property type="entry name" value="RESPONSE_REGULATORY"/>
    <property type="match status" value="1"/>
</dbReference>
<dbReference type="eggNOG" id="COG2201">
    <property type="taxonomic scope" value="Bacteria"/>
</dbReference>
<dbReference type="SUPFAM" id="SSF103039">
    <property type="entry name" value="CheC-like"/>
    <property type="match status" value="1"/>
</dbReference>
<keyword evidence="1" id="KW-0145">Chemotaxis</keyword>
<dbReference type="Gene3D" id="3.40.1550.10">
    <property type="entry name" value="CheC-like"/>
    <property type="match status" value="1"/>
</dbReference>
<feature type="domain" description="Response regulatory" evidence="5">
    <location>
        <begin position="4"/>
        <end position="119"/>
    </location>
</feature>
<dbReference type="PANTHER" id="PTHR44591:SF24">
    <property type="entry name" value="PROTEIN-GLUTAMATE METHYLESTERASE_PROTEIN-GLUTAMINE GLUTAMINASE 1"/>
    <property type="match status" value="1"/>
</dbReference>
<dbReference type="STRING" id="1127673.GLIP_4195"/>
<dbReference type="InterPro" id="IPR011006">
    <property type="entry name" value="CheY-like_superfamily"/>
</dbReference>
<dbReference type="PANTHER" id="PTHR44591">
    <property type="entry name" value="STRESS RESPONSE REGULATOR PROTEIN 1"/>
    <property type="match status" value="1"/>
</dbReference>
<dbReference type="GO" id="GO:0006935">
    <property type="term" value="P:chemotaxis"/>
    <property type="evidence" value="ECO:0007669"/>
    <property type="project" value="UniProtKB-KW"/>
</dbReference>
<gene>
    <name evidence="6" type="ORF">GLIP_4195</name>
</gene>
<dbReference type="eggNOG" id="COG1776">
    <property type="taxonomic scope" value="Bacteria"/>
</dbReference>
<evidence type="ECO:0000256" key="1">
    <source>
        <dbReference type="ARBA" id="ARBA00022500"/>
    </source>
</evidence>